<dbReference type="AlphaFoldDB" id="E0RWK6"/>
<accession>E0RWK6</accession>
<dbReference type="Proteomes" id="UP000001299">
    <property type="component" value="Chromosome 1"/>
</dbReference>
<sequence length="109" mass="12655">MKKGGFCQFYSNLYWGKNVKKRTLVKWKLYTGSGQFNIYCVTRAMGDNDQLDIIHCAFLRQPYYRKHPVLIYGIASSYEEAVDIVLRISQEASNIGMDGRLVDYLLTQE</sequence>
<dbReference type="EMBL" id="CP001810">
    <property type="protein sequence ID" value="ADL34380.1"/>
    <property type="molecule type" value="Genomic_DNA"/>
</dbReference>
<dbReference type="RefSeq" id="WP_013281034.1">
    <property type="nucleotide sequence ID" value="NC_014387.1"/>
</dbReference>
<reference evidence="1 2" key="1">
    <citation type="journal article" date="2010" name="PLoS ONE">
        <title>The glycobiome of the rumen bacterium Butyrivibrio proteoclasticus B316(T) highlights adaptation to a polysaccharide-rich environment.</title>
        <authorList>
            <person name="Kelly W.J."/>
            <person name="Leahy S.C."/>
            <person name="Altermann E."/>
            <person name="Yeoman C.J."/>
            <person name="Dunne J.C."/>
            <person name="Kong Z."/>
            <person name="Pacheco D.M."/>
            <person name="Li D."/>
            <person name="Noel S.J."/>
            <person name="Moon C.D."/>
            <person name="Cookson A.L."/>
            <person name="Attwood G.T."/>
        </authorList>
    </citation>
    <scope>NUCLEOTIDE SEQUENCE [LARGE SCALE GENOMIC DNA]</scope>
    <source>
        <strain evidence="2">ATCC 51982 / DSM 14932 / B316</strain>
    </source>
</reference>
<dbReference type="HOGENOM" id="CLU_157802_1_0_9"/>
<organism evidence="1 2">
    <name type="scientific">Butyrivibrio proteoclasticus (strain ATCC 51982 / DSM 14932 / B316)</name>
    <name type="common">Clostridium proteoclasticum</name>
    <dbReference type="NCBI Taxonomy" id="515622"/>
    <lineage>
        <taxon>Bacteria</taxon>
        <taxon>Bacillati</taxon>
        <taxon>Bacillota</taxon>
        <taxon>Clostridia</taxon>
        <taxon>Lachnospirales</taxon>
        <taxon>Lachnospiraceae</taxon>
        <taxon>Butyrivibrio</taxon>
    </lineage>
</organism>
<dbReference type="eggNOG" id="ENOG50335FK">
    <property type="taxonomic scope" value="Bacteria"/>
</dbReference>
<evidence type="ECO:0000313" key="1">
    <source>
        <dbReference type="EMBL" id="ADL34380.1"/>
    </source>
</evidence>
<dbReference type="STRING" id="515622.bpr_I1643"/>
<gene>
    <name evidence="1" type="ordered locus">bpr_I1643</name>
</gene>
<dbReference type="KEGG" id="bpb:bpr_I1643"/>
<evidence type="ECO:0000313" key="2">
    <source>
        <dbReference type="Proteomes" id="UP000001299"/>
    </source>
</evidence>
<keyword evidence="2" id="KW-1185">Reference proteome</keyword>
<proteinExistence type="predicted"/>
<name>E0RWK6_BUTPB</name>
<protein>
    <submittedName>
        <fullName evidence="1">Uncharacterized protein</fullName>
    </submittedName>
</protein>